<feature type="binding site" description="axial binding residue" evidence="2">
    <location>
        <position position="501"/>
    </location>
    <ligand>
        <name>heme</name>
        <dbReference type="ChEBI" id="CHEBI:30413"/>
    </ligand>
    <ligandPart>
        <name>Fe</name>
        <dbReference type="ChEBI" id="CHEBI:18248"/>
    </ligandPart>
</feature>
<evidence type="ECO:0000313" key="6">
    <source>
        <dbReference type="Proteomes" id="UP001314263"/>
    </source>
</evidence>
<dbReference type="PANTHER" id="PTHR24305:SF166">
    <property type="entry name" value="CYTOCHROME P450 12A4, MITOCHONDRIAL-RELATED"/>
    <property type="match status" value="1"/>
</dbReference>
<keyword evidence="6" id="KW-1185">Reference proteome</keyword>
<comment type="cofactor">
    <cofactor evidence="2">
        <name>heme</name>
        <dbReference type="ChEBI" id="CHEBI:30413"/>
    </cofactor>
</comment>
<gene>
    <name evidence="5" type="ORF">CVIRNUC_004867</name>
</gene>
<feature type="region of interest" description="Disordered" evidence="3">
    <location>
        <begin position="443"/>
        <end position="484"/>
    </location>
</feature>
<comment type="caution">
    <text evidence="5">The sequence shown here is derived from an EMBL/GenBank/DDBJ whole genome shotgun (WGS) entry which is preliminary data.</text>
</comment>
<feature type="signal peptide" evidence="4">
    <location>
        <begin position="1"/>
        <end position="22"/>
    </location>
</feature>
<name>A0AAV1I3Q1_9CHLO</name>
<evidence type="ECO:0000256" key="4">
    <source>
        <dbReference type="SAM" id="SignalP"/>
    </source>
</evidence>
<dbReference type="GO" id="GO:0020037">
    <property type="term" value="F:heme binding"/>
    <property type="evidence" value="ECO:0007669"/>
    <property type="project" value="InterPro"/>
</dbReference>
<dbReference type="PRINTS" id="PR00385">
    <property type="entry name" value="P450"/>
</dbReference>
<evidence type="ECO:0000256" key="2">
    <source>
        <dbReference type="PIRSR" id="PIRSR602401-1"/>
    </source>
</evidence>
<reference evidence="5 6" key="1">
    <citation type="submission" date="2023-10" db="EMBL/GenBank/DDBJ databases">
        <authorList>
            <person name="Maclean D."/>
            <person name="Macfadyen A."/>
        </authorList>
    </citation>
    <scope>NUCLEOTIDE SEQUENCE [LARGE SCALE GENOMIC DNA]</scope>
</reference>
<keyword evidence="4" id="KW-0732">Signal</keyword>
<dbReference type="Proteomes" id="UP001314263">
    <property type="component" value="Unassembled WGS sequence"/>
</dbReference>
<dbReference type="GO" id="GO:0004497">
    <property type="term" value="F:monooxygenase activity"/>
    <property type="evidence" value="ECO:0007669"/>
    <property type="project" value="InterPro"/>
</dbReference>
<dbReference type="Pfam" id="PF00067">
    <property type="entry name" value="p450"/>
    <property type="match status" value="1"/>
</dbReference>
<evidence type="ECO:0000256" key="3">
    <source>
        <dbReference type="SAM" id="MobiDB-lite"/>
    </source>
</evidence>
<dbReference type="AlphaFoldDB" id="A0AAV1I3Q1"/>
<dbReference type="PRINTS" id="PR00463">
    <property type="entry name" value="EP450I"/>
</dbReference>
<dbReference type="InterPro" id="IPR001128">
    <property type="entry name" value="Cyt_P450"/>
</dbReference>
<accession>A0AAV1I3Q1</accession>
<proteinExistence type="inferred from homology"/>
<dbReference type="PANTHER" id="PTHR24305">
    <property type="entry name" value="CYTOCHROME P450"/>
    <property type="match status" value="1"/>
</dbReference>
<dbReference type="SUPFAM" id="SSF48264">
    <property type="entry name" value="Cytochrome P450"/>
    <property type="match status" value="1"/>
</dbReference>
<evidence type="ECO:0008006" key="7">
    <source>
        <dbReference type="Google" id="ProtNLM"/>
    </source>
</evidence>
<dbReference type="GO" id="GO:0005506">
    <property type="term" value="F:iron ion binding"/>
    <property type="evidence" value="ECO:0007669"/>
    <property type="project" value="InterPro"/>
</dbReference>
<keyword evidence="2" id="KW-0479">Metal-binding</keyword>
<dbReference type="Gene3D" id="1.10.630.10">
    <property type="entry name" value="Cytochrome P450"/>
    <property type="match status" value="1"/>
</dbReference>
<keyword evidence="2" id="KW-0408">Iron</keyword>
<organism evidence="5 6">
    <name type="scientific">Coccomyxa viridis</name>
    <dbReference type="NCBI Taxonomy" id="1274662"/>
    <lineage>
        <taxon>Eukaryota</taxon>
        <taxon>Viridiplantae</taxon>
        <taxon>Chlorophyta</taxon>
        <taxon>core chlorophytes</taxon>
        <taxon>Trebouxiophyceae</taxon>
        <taxon>Trebouxiophyceae incertae sedis</taxon>
        <taxon>Coccomyxaceae</taxon>
        <taxon>Coccomyxa</taxon>
    </lineage>
</organism>
<dbReference type="InterPro" id="IPR036396">
    <property type="entry name" value="Cyt_P450_sf"/>
</dbReference>
<evidence type="ECO:0000256" key="1">
    <source>
        <dbReference type="ARBA" id="ARBA00010617"/>
    </source>
</evidence>
<dbReference type="InterPro" id="IPR050121">
    <property type="entry name" value="Cytochrome_P450_monoxygenase"/>
</dbReference>
<evidence type="ECO:0000313" key="5">
    <source>
        <dbReference type="EMBL" id="CAK0779841.1"/>
    </source>
</evidence>
<keyword evidence="2" id="KW-0349">Heme</keyword>
<dbReference type="EMBL" id="CAUYUE010000006">
    <property type="protein sequence ID" value="CAK0779841.1"/>
    <property type="molecule type" value="Genomic_DNA"/>
</dbReference>
<dbReference type="GO" id="GO:0016705">
    <property type="term" value="F:oxidoreductase activity, acting on paired donors, with incorporation or reduction of molecular oxygen"/>
    <property type="evidence" value="ECO:0007669"/>
    <property type="project" value="InterPro"/>
</dbReference>
<sequence>MPSVVQVLIILGLIALLKVVSEVGEWFRVHFLVNTTLPKGPSTGGLIAGNLKEATQPDFHRVFENWTNQHGGIFHWRAAHIHGIVITDPYLMAEVLQSKEFDKEPRTYKALDSMLSDMGHQSILSGPTASAGWKSVRKGVMPAFSPQNIRHGFQHVVEINERLVGILKRGGSDKVADMDELFKREALDVIGQIGFGYDMGAVAEAANSKVDAGHSLEVADAAATEVERRWAEPFRGYKFWKEGVRKGKADQSRYHSLMRKLLADVKRRAVSGQLLSSSVAGHLLNVRDPHTGKPLSDDRLLPEVATFFFAGEDTTSHTASWTLYCVSQNPSIEAKIVEELDSLGLLAKPGSPQPRALQYDDLSKLTYLNMVIKEAERMYPVAGGTVRAPKKDVMLAGKYIIPARTTVFLPAHAIHNTWRNFEEPDRFLPERWQAPGAEYARPLKGGELAPTSGDVANGSAAPDLNGHAEEKSPSAKLLPSPPSTGGKAKRFLPFMEGARSCAGQALAVMNLTATLAMMYGSFTFRLAAEMGGPEGVRAAEHLSITMSCDKGMKMHVNSRV</sequence>
<protein>
    <recommendedName>
        <fullName evidence="7">Cytochrome P450</fullName>
    </recommendedName>
</protein>
<comment type="similarity">
    <text evidence="1">Belongs to the cytochrome P450 family.</text>
</comment>
<feature type="chain" id="PRO_5043550262" description="Cytochrome P450" evidence="4">
    <location>
        <begin position="23"/>
        <end position="560"/>
    </location>
</feature>
<dbReference type="InterPro" id="IPR002401">
    <property type="entry name" value="Cyt_P450_E_grp-I"/>
</dbReference>